<dbReference type="Pfam" id="PF02348">
    <property type="entry name" value="CTP_transf_3"/>
    <property type="match status" value="1"/>
</dbReference>
<dbReference type="GO" id="GO:0005829">
    <property type="term" value="C:cytosol"/>
    <property type="evidence" value="ECO:0007669"/>
    <property type="project" value="TreeGrafter"/>
</dbReference>
<reference evidence="1 2" key="1">
    <citation type="submission" date="2019-03" db="EMBL/GenBank/DDBJ databases">
        <title>Genomic Encyclopedia of Type Strains, Phase IV (KMG-IV): sequencing the most valuable type-strain genomes for metagenomic binning, comparative biology and taxonomic classification.</title>
        <authorList>
            <person name="Goeker M."/>
        </authorList>
    </citation>
    <scope>NUCLEOTIDE SEQUENCE [LARGE SCALE GENOMIC DNA]</scope>
    <source>
        <strain evidence="1 2">DSM 101688</strain>
    </source>
</reference>
<dbReference type="SUPFAM" id="SSF53448">
    <property type="entry name" value="Nucleotide-diphospho-sugar transferases"/>
    <property type="match status" value="1"/>
</dbReference>
<dbReference type="PANTHER" id="PTHR42866">
    <property type="entry name" value="3-DEOXY-MANNO-OCTULOSONATE CYTIDYLYLTRANSFERASE"/>
    <property type="match status" value="1"/>
</dbReference>
<dbReference type="PANTHER" id="PTHR42866:SF1">
    <property type="entry name" value="SPORE COAT POLYSACCHARIDE BIOSYNTHESIS PROTEIN SPSF"/>
    <property type="match status" value="1"/>
</dbReference>
<accession>A0A4R3JCX1</accession>
<organism evidence="1 2">
    <name type="scientific">Varunaivibrio sulfuroxidans</name>
    <dbReference type="NCBI Taxonomy" id="1773489"/>
    <lineage>
        <taxon>Bacteria</taxon>
        <taxon>Pseudomonadati</taxon>
        <taxon>Pseudomonadota</taxon>
        <taxon>Alphaproteobacteria</taxon>
        <taxon>Rhodospirillales</taxon>
        <taxon>Magnetovibrionaceae</taxon>
        <taxon>Varunaivibrio</taxon>
    </lineage>
</organism>
<evidence type="ECO:0000313" key="1">
    <source>
        <dbReference type="EMBL" id="TCS62993.1"/>
    </source>
</evidence>
<proteinExistence type="predicted"/>
<keyword evidence="2" id="KW-1185">Reference proteome</keyword>
<protein>
    <submittedName>
        <fullName evidence="1">Spore coat polysaccharide biosynthesis protein SpsF</fullName>
    </submittedName>
</protein>
<dbReference type="OrthoDB" id="9801052at2"/>
<evidence type="ECO:0000313" key="2">
    <source>
        <dbReference type="Proteomes" id="UP000295304"/>
    </source>
</evidence>
<dbReference type="Proteomes" id="UP000295304">
    <property type="component" value="Unassembled WGS sequence"/>
</dbReference>
<dbReference type="CDD" id="cd02518">
    <property type="entry name" value="GT2_SpsF"/>
    <property type="match status" value="1"/>
</dbReference>
<dbReference type="EMBL" id="SLZW01000004">
    <property type="protein sequence ID" value="TCS62993.1"/>
    <property type="molecule type" value="Genomic_DNA"/>
</dbReference>
<dbReference type="InterPro" id="IPR029044">
    <property type="entry name" value="Nucleotide-diphossugar_trans"/>
</dbReference>
<gene>
    <name evidence="1" type="ORF">EDD55_10484</name>
</gene>
<dbReference type="Gene3D" id="3.90.550.10">
    <property type="entry name" value="Spore Coat Polysaccharide Biosynthesis Protein SpsA, Chain A"/>
    <property type="match status" value="1"/>
</dbReference>
<name>A0A4R3JCX1_9PROT</name>
<sequence>MGGCAVIIQARLGSSRLPGKVLKPLAGRTVLAHVLERARAISGIDVVCCAVPEGVADDPVADEARRLGVHVFRGSEKDVLDRYVRAARELSADVVMRVTSDCPAIDPAVCGGVLAALIDRNADYASNNTPPSWPHGLDCEAVRFSWLERSAREATLPSQREHVTPYVRGHPDVRQAHYPCPVAGLAEYRWTLDTARDYDFLCALFERLPPGPEGWDYRAALAVVDANPDLRAINAGQDRYAGLKKSLAEDGKGPLGTGGPR</sequence>
<comment type="caution">
    <text evidence="1">The sequence shown here is derived from an EMBL/GenBank/DDBJ whole genome shotgun (WGS) entry which is preliminary data.</text>
</comment>
<dbReference type="AlphaFoldDB" id="A0A4R3JCX1"/>
<dbReference type="InterPro" id="IPR003329">
    <property type="entry name" value="Cytidylyl_trans"/>
</dbReference>